<dbReference type="Proteomes" id="UP000272729">
    <property type="component" value="Unassembled WGS sequence"/>
</dbReference>
<dbReference type="EMBL" id="RBXR01000001">
    <property type="protein sequence ID" value="RKT73055.1"/>
    <property type="molecule type" value="Genomic_DNA"/>
</dbReference>
<keyword evidence="3" id="KW-1185">Reference proteome</keyword>
<dbReference type="NCBIfam" id="TIGR01552">
    <property type="entry name" value="phd_fam"/>
    <property type="match status" value="1"/>
</dbReference>
<dbReference type="SUPFAM" id="SSF143120">
    <property type="entry name" value="YefM-like"/>
    <property type="match status" value="1"/>
</dbReference>
<dbReference type="Gene3D" id="3.40.1620.10">
    <property type="entry name" value="YefM-like domain"/>
    <property type="match status" value="1"/>
</dbReference>
<sequence>MRYLACVESITVTEFRRNPEAYVLRAAAGEKIGITRWGKPAAMLTPPSPEDAVCDRFVLSGELVPATAPWRVLLDAPEDFEAHD</sequence>
<organism evidence="2 3">
    <name type="scientific">Saccharothrix variisporea</name>
    <dbReference type="NCBI Taxonomy" id="543527"/>
    <lineage>
        <taxon>Bacteria</taxon>
        <taxon>Bacillati</taxon>
        <taxon>Actinomycetota</taxon>
        <taxon>Actinomycetes</taxon>
        <taxon>Pseudonocardiales</taxon>
        <taxon>Pseudonocardiaceae</taxon>
        <taxon>Saccharothrix</taxon>
    </lineage>
</organism>
<accession>A0A495XIU9</accession>
<evidence type="ECO:0000313" key="2">
    <source>
        <dbReference type="EMBL" id="RKT73055.1"/>
    </source>
</evidence>
<reference evidence="2 3" key="1">
    <citation type="submission" date="2018-10" db="EMBL/GenBank/DDBJ databases">
        <title>Sequencing the genomes of 1000 actinobacteria strains.</title>
        <authorList>
            <person name="Klenk H.-P."/>
        </authorList>
    </citation>
    <scope>NUCLEOTIDE SEQUENCE [LARGE SCALE GENOMIC DNA]</scope>
    <source>
        <strain evidence="2 3">DSM 43911</strain>
    </source>
</reference>
<comment type="caution">
    <text evidence="2">The sequence shown here is derived from an EMBL/GenBank/DDBJ whole genome shotgun (WGS) entry which is preliminary data.</text>
</comment>
<proteinExistence type="inferred from homology"/>
<dbReference type="AlphaFoldDB" id="A0A495XIU9"/>
<evidence type="ECO:0000256" key="1">
    <source>
        <dbReference type="ARBA" id="ARBA00009981"/>
    </source>
</evidence>
<dbReference type="InterPro" id="IPR036165">
    <property type="entry name" value="YefM-like_sf"/>
</dbReference>
<name>A0A495XIU9_9PSEU</name>
<gene>
    <name evidence="2" type="ORF">DFJ66_6382</name>
</gene>
<comment type="similarity">
    <text evidence="1">Belongs to the phD/YefM antitoxin family.</text>
</comment>
<evidence type="ECO:0000313" key="3">
    <source>
        <dbReference type="Proteomes" id="UP000272729"/>
    </source>
</evidence>
<protein>
    <submittedName>
        <fullName evidence="2">Prevent-host-death family protein</fullName>
    </submittedName>
</protein>